<accession>A0A7M4DIJ2</accession>
<dbReference type="InterPro" id="IPR050266">
    <property type="entry name" value="AB_hydrolase_sf"/>
</dbReference>
<dbReference type="Gene3D" id="3.40.50.1820">
    <property type="entry name" value="alpha/beta hydrolase"/>
    <property type="match status" value="1"/>
</dbReference>
<dbReference type="PRINTS" id="PR00412">
    <property type="entry name" value="EPOXHYDRLASE"/>
</dbReference>
<dbReference type="InterPro" id="IPR000073">
    <property type="entry name" value="AB_hydrolase_1"/>
</dbReference>
<dbReference type="EMBL" id="CACRYJ010000025">
    <property type="protein sequence ID" value="VZO36766.1"/>
    <property type="molecule type" value="Genomic_DNA"/>
</dbReference>
<dbReference type="SUPFAM" id="SSF53474">
    <property type="entry name" value="alpha/beta-Hydrolases"/>
    <property type="match status" value="1"/>
</dbReference>
<comment type="caution">
    <text evidence="3">The sequence shown here is derived from an EMBL/GenBank/DDBJ whole genome shotgun (WGS) entry which is preliminary data.</text>
</comment>
<dbReference type="PANTHER" id="PTHR43798:SF31">
    <property type="entry name" value="AB HYDROLASE SUPERFAMILY PROTEIN YCLE"/>
    <property type="match status" value="1"/>
</dbReference>
<dbReference type="PANTHER" id="PTHR43798">
    <property type="entry name" value="MONOACYLGLYCEROL LIPASE"/>
    <property type="match status" value="1"/>
</dbReference>
<dbReference type="GO" id="GO:0016020">
    <property type="term" value="C:membrane"/>
    <property type="evidence" value="ECO:0007669"/>
    <property type="project" value="TreeGrafter"/>
</dbReference>
<dbReference type="Pfam" id="PF00561">
    <property type="entry name" value="Abhydrolase_1"/>
    <property type="match status" value="1"/>
</dbReference>
<feature type="domain" description="AB hydrolase-1" evidence="2">
    <location>
        <begin position="45"/>
        <end position="269"/>
    </location>
</feature>
<evidence type="ECO:0000313" key="4">
    <source>
        <dbReference type="Proteomes" id="UP000419743"/>
    </source>
</evidence>
<dbReference type="GO" id="GO:0047570">
    <property type="term" value="F:3-oxoadipate enol-lactonase activity"/>
    <property type="evidence" value="ECO:0007669"/>
    <property type="project" value="UniProtKB-EC"/>
</dbReference>
<dbReference type="AlphaFoldDB" id="A0A7M4DIJ2"/>
<reference evidence="3 4" key="1">
    <citation type="submission" date="2019-11" db="EMBL/GenBank/DDBJ databases">
        <authorList>
            <person name="Criscuolo A."/>
        </authorList>
    </citation>
    <scope>NUCLEOTIDE SEQUENCE [LARGE SCALE GENOMIC DNA]</scope>
    <source>
        <strain evidence="3">CIP111667</strain>
    </source>
</reference>
<dbReference type="InterPro" id="IPR000639">
    <property type="entry name" value="Epox_hydrolase-like"/>
</dbReference>
<keyword evidence="4" id="KW-1185">Reference proteome</keyword>
<evidence type="ECO:0000313" key="3">
    <source>
        <dbReference type="EMBL" id="VZO36766.1"/>
    </source>
</evidence>
<evidence type="ECO:0000259" key="2">
    <source>
        <dbReference type="Pfam" id="PF00561"/>
    </source>
</evidence>
<dbReference type="EC" id="3.1.1.24" evidence="3"/>
<name>A0A7M4DIJ2_9MICO</name>
<gene>
    <name evidence="3" type="primary">catD_1</name>
    <name evidence="3" type="ORF">HALOF300_01945</name>
</gene>
<dbReference type="InterPro" id="IPR029058">
    <property type="entry name" value="AB_hydrolase_fold"/>
</dbReference>
<organism evidence="3 4">
    <name type="scientific">Occultella aeris</name>
    <dbReference type="NCBI Taxonomy" id="2761496"/>
    <lineage>
        <taxon>Bacteria</taxon>
        <taxon>Bacillati</taxon>
        <taxon>Actinomycetota</taxon>
        <taxon>Actinomycetes</taxon>
        <taxon>Micrococcales</taxon>
        <taxon>Ruaniaceae</taxon>
        <taxon>Occultella</taxon>
    </lineage>
</organism>
<proteinExistence type="predicted"/>
<protein>
    <submittedName>
        <fullName evidence="3">3-oxoadipate enol-lactonase 2</fullName>
        <ecNumber evidence="3">3.1.1.24</ecNumber>
    </submittedName>
</protein>
<evidence type="ECO:0000256" key="1">
    <source>
        <dbReference type="ARBA" id="ARBA00022801"/>
    </source>
</evidence>
<dbReference type="Proteomes" id="UP000419743">
    <property type="component" value="Unassembled WGS sequence"/>
</dbReference>
<sequence length="290" mass="31242">MRALAPTRAGHVSVGGVRTHFEVFGTGEPTVFLLMPDVITQARAWKAQVPFLARSFRVVTADPRGNGGSDRTTDPADFAFERMVEDAWAVLDEVGATAAVLCGVCSGAGLALVMAAERPERVRGVVAINPGLPLTPPHPWKVAYDFDAVLGTDEGWAKLNRHYWLRDWPGFARFFFGQLFPEPHSTKQVEDMVGWAQGTTAEVNLADSEAPPSGYSGEAAARAACAAVRCPVLVITGSEDRCQVPERGRIVADLTGGEHVEIDGAGHLPMARDPVLVNLLLRDFISRATR</sequence>
<keyword evidence="1 3" id="KW-0378">Hydrolase</keyword>
<dbReference type="RefSeq" id="WP_156740738.1">
    <property type="nucleotide sequence ID" value="NZ_CACRYJ010000025.1"/>
</dbReference>